<dbReference type="Pfam" id="PF00001">
    <property type="entry name" value="7tm_1"/>
    <property type="match status" value="1"/>
</dbReference>
<dbReference type="SUPFAM" id="SSF81321">
    <property type="entry name" value="Family A G protein-coupled receptor-like"/>
    <property type="match status" value="1"/>
</dbReference>
<accession>A0AA88XH38</accession>
<feature type="transmembrane region" description="Helical" evidence="8">
    <location>
        <begin position="86"/>
        <end position="110"/>
    </location>
</feature>
<dbReference type="Proteomes" id="UP001186944">
    <property type="component" value="Unassembled WGS sequence"/>
</dbReference>
<evidence type="ECO:0000256" key="3">
    <source>
        <dbReference type="ARBA" id="ARBA00022989"/>
    </source>
</evidence>
<evidence type="ECO:0000256" key="6">
    <source>
        <dbReference type="ARBA" id="ARBA00023170"/>
    </source>
</evidence>
<dbReference type="PANTHER" id="PTHR24243:SF208">
    <property type="entry name" value="PYROKININ-1 RECEPTOR"/>
    <property type="match status" value="1"/>
</dbReference>
<dbReference type="EMBL" id="VSWD01000012">
    <property type="protein sequence ID" value="KAK3085460.1"/>
    <property type="molecule type" value="Genomic_DNA"/>
</dbReference>
<evidence type="ECO:0000256" key="5">
    <source>
        <dbReference type="ARBA" id="ARBA00023136"/>
    </source>
</evidence>
<feature type="transmembrane region" description="Helical" evidence="8">
    <location>
        <begin position="122"/>
        <end position="144"/>
    </location>
</feature>
<feature type="transmembrane region" description="Helical" evidence="8">
    <location>
        <begin position="275"/>
        <end position="300"/>
    </location>
</feature>
<keyword evidence="4" id="KW-0297">G-protein coupled receptor</keyword>
<keyword evidence="5 8" id="KW-0472">Membrane</keyword>
<comment type="caution">
    <text evidence="10">The sequence shown here is derived from an EMBL/GenBank/DDBJ whole genome shotgun (WGS) entry which is preliminary data.</text>
</comment>
<dbReference type="CDD" id="cd00637">
    <property type="entry name" value="7tm_classA_rhodopsin-like"/>
    <property type="match status" value="1"/>
</dbReference>
<feature type="transmembrane region" description="Helical" evidence="8">
    <location>
        <begin position="312"/>
        <end position="335"/>
    </location>
</feature>
<feature type="domain" description="G-protein coupled receptors family 1 profile" evidence="9">
    <location>
        <begin position="66"/>
        <end position="333"/>
    </location>
</feature>
<protein>
    <recommendedName>
        <fullName evidence="9">G-protein coupled receptors family 1 profile domain-containing protein</fullName>
    </recommendedName>
</protein>
<keyword evidence="11" id="KW-1185">Reference proteome</keyword>
<evidence type="ECO:0000256" key="8">
    <source>
        <dbReference type="SAM" id="Phobius"/>
    </source>
</evidence>
<name>A0AA88XH38_PINIB</name>
<reference evidence="10" key="1">
    <citation type="submission" date="2019-08" db="EMBL/GenBank/DDBJ databases">
        <title>The improved chromosome-level genome for the pearl oyster Pinctada fucata martensii using PacBio sequencing and Hi-C.</title>
        <authorList>
            <person name="Zheng Z."/>
        </authorList>
    </citation>
    <scope>NUCLEOTIDE SEQUENCE</scope>
    <source>
        <strain evidence="10">ZZ-2019</strain>
        <tissue evidence="10">Adductor muscle</tissue>
    </source>
</reference>
<evidence type="ECO:0000313" key="10">
    <source>
        <dbReference type="EMBL" id="KAK3085460.1"/>
    </source>
</evidence>
<dbReference type="PROSITE" id="PS50262">
    <property type="entry name" value="G_PROTEIN_RECEP_F1_2"/>
    <property type="match status" value="1"/>
</dbReference>
<dbReference type="InterPro" id="IPR000276">
    <property type="entry name" value="GPCR_Rhodpsn"/>
</dbReference>
<gene>
    <name evidence="10" type="ORF">FSP39_003723</name>
</gene>
<dbReference type="PANTHER" id="PTHR24243">
    <property type="entry name" value="G-PROTEIN COUPLED RECEPTOR"/>
    <property type="match status" value="1"/>
</dbReference>
<dbReference type="GO" id="GO:0016020">
    <property type="term" value="C:membrane"/>
    <property type="evidence" value="ECO:0007669"/>
    <property type="project" value="UniProtKB-SubCell"/>
</dbReference>
<keyword evidence="6" id="KW-0675">Receptor</keyword>
<evidence type="ECO:0000256" key="1">
    <source>
        <dbReference type="ARBA" id="ARBA00004141"/>
    </source>
</evidence>
<proteinExistence type="predicted"/>
<evidence type="ECO:0000259" key="9">
    <source>
        <dbReference type="PROSITE" id="PS50262"/>
    </source>
</evidence>
<feature type="transmembrane region" description="Helical" evidence="8">
    <location>
        <begin position="50"/>
        <end position="74"/>
    </location>
</feature>
<dbReference type="Gene3D" id="1.20.1070.10">
    <property type="entry name" value="Rhodopsin 7-helix transmembrane proteins"/>
    <property type="match status" value="1"/>
</dbReference>
<evidence type="ECO:0000313" key="11">
    <source>
        <dbReference type="Proteomes" id="UP001186944"/>
    </source>
</evidence>
<dbReference type="GO" id="GO:0004930">
    <property type="term" value="F:G protein-coupled receptor activity"/>
    <property type="evidence" value="ECO:0007669"/>
    <property type="project" value="UniProtKB-KW"/>
</dbReference>
<comment type="subcellular location">
    <subcellularLocation>
        <location evidence="1">Membrane</location>
        <topology evidence="1">Multi-pass membrane protein</topology>
    </subcellularLocation>
</comment>
<feature type="transmembrane region" description="Helical" evidence="8">
    <location>
        <begin position="165"/>
        <end position="185"/>
    </location>
</feature>
<dbReference type="AlphaFoldDB" id="A0AA88XH38"/>
<evidence type="ECO:0000256" key="2">
    <source>
        <dbReference type="ARBA" id="ARBA00022692"/>
    </source>
</evidence>
<feature type="transmembrane region" description="Helical" evidence="8">
    <location>
        <begin position="214"/>
        <end position="237"/>
    </location>
</feature>
<evidence type="ECO:0000256" key="4">
    <source>
        <dbReference type="ARBA" id="ARBA00023040"/>
    </source>
</evidence>
<dbReference type="InterPro" id="IPR017452">
    <property type="entry name" value="GPCR_Rhodpsn_7TM"/>
</dbReference>
<keyword evidence="2 8" id="KW-0812">Transmembrane</keyword>
<dbReference type="PRINTS" id="PR00237">
    <property type="entry name" value="GPCRRHODOPSN"/>
</dbReference>
<keyword evidence="7" id="KW-0807">Transducer</keyword>
<organism evidence="10 11">
    <name type="scientific">Pinctada imbricata</name>
    <name type="common">Atlantic pearl-oyster</name>
    <name type="synonym">Pinctada martensii</name>
    <dbReference type="NCBI Taxonomy" id="66713"/>
    <lineage>
        <taxon>Eukaryota</taxon>
        <taxon>Metazoa</taxon>
        <taxon>Spiralia</taxon>
        <taxon>Lophotrochozoa</taxon>
        <taxon>Mollusca</taxon>
        <taxon>Bivalvia</taxon>
        <taxon>Autobranchia</taxon>
        <taxon>Pteriomorphia</taxon>
        <taxon>Pterioida</taxon>
        <taxon>Pterioidea</taxon>
        <taxon>Pteriidae</taxon>
        <taxon>Pinctada</taxon>
    </lineage>
</organism>
<evidence type="ECO:0000256" key="7">
    <source>
        <dbReference type="ARBA" id="ARBA00023224"/>
    </source>
</evidence>
<sequence>MTSVNLNGTLASNLLLSPTISDCQDAWFSSAENGNATSSNMAEKWRHRNIYGIVFVALQMVLGVIGNSVVLFVYWRKYRRSNYRVYVLFLAFLDIGSCILTMPFVIIFLYKAADFPSDFICRAGLLVGFTLGVAQSGALVLIAFDRFRKICRPLKKQISVKQAKLSCIFIMIFALLCTWFTPFLYGTVNRSMGDMQITQCYLSNDNTPRFIAKAYYILLMVLFVLVTTLLCVLYFFIMRKVHSHSKSFYAVTKPQNGTHNVGRNRSLKTRKTTMTFFIITAVYVVCTIPHDALGLVFHIIEDLECKLSYTAGSVFFFFYWTVFLNNIANPLIYGLSDDRFTNVLKNYISKFKGHQTVSVKESISENSRKISNVSNFENPVANSISSFNCSKNISYSPNPTSSAT</sequence>
<keyword evidence="3 8" id="KW-1133">Transmembrane helix</keyword>